<proteinExistence type="predicted"/>
<name>A0A9Q9ST69_MOOP1</name>
<sequence length="40" mass="4647">MRYTIFFPYCLLLACLLPTPYSLLPTPYSLPLNNHDHPNP</sequence>
<protein>
    <submittedName>
        <fullName evidence="1">Uncharacterized protein</fullName>
    </submittedName>
</protein>
<accession>A0A9Q9ST69</accession>
<evidence type="ECO:0000313" key="1">
    <source>
        <dbReference type="EMBL" id="WAN69209.1"/>
    </source>
</evidence>
<reference evidence="1" key="1">
    <citation type="journal article" date="2017" name="Proc. Natl. Acad. Sci. U.S.A.">
        <title>Comparative genomics uncovers the prolific and distinctive metabolic potential of the cyanobacterial genus Moorea.</title>
        <authorList>
            <person name="Leao T."/>
            <person name="Castelao G."/>
            <person name="Korobeynikov A."/>
            <person name="Monroe E.A."/>
            <person name="Podell S."/>
            <person name="Glukhov E."/>
            <person name="Allen E.E."/>
            <person name="Gerwick W.H."/>
            <person name="Gerwick L."/>
        </authorList>
    </citation>
    <scope>NUCLEOTIDE SEQUENCE</scope>
    <source>
        <strain evidence="1">JHB</strain>
    </source>
</reference>
<dbReference type="EMBL" id="CP017708">
    <property type="protein sequence ID" value="WAN69209.1"/>
    <property type="molecule type" value="Genomic_DNA"/>
</dbReference>
<dbReference type="Proteomes" id="UP000176944">
    <property type="component" value="Chromosome"/>
</dbReference>
<gene>
    <name evidence="1" type="ORF">BJP36_43405</name>
</gene>
<organism evidence="1">
    <name type="scientific">Moorena producens (strain JHB)</name>
    <dbReference type="NCBI Taxonomy" id="1454205"/>
    <lineage>
        <taxon>Bacteria</taxon>
        <taxon>Bacillati</taxon>
        <taxon>Cyanobacteriota</taxon>
        <taxon>Cyanophyceae</taxon>
        <taxon>Coleofasciculales</taxon>
        <taxon>Coleofasciculaceae</taxon>
        <taxon>Moorena</taxon>
    </lineage>
</organism>
<dbReference type="PROSITE" id="PS51257">
    <property type="entry name" value="PROKAR_LIPOPROTEIN"/>
    <property type="match status" value="1"/>
</dbReference>
<dbReference type="AlphaFoldDB" id="A0A9Q9ST69"/>
<reference evidence="1" key="2">
    <citation type="submission" date="2022-10" db="EMBL/GenBank/DDBJ databases">
        <authorList>
            <person name="Ngo T.-E."/>
        </authorList>
    </citation>
    <scope>NUCLEOTIDE SEQUENCE</scope>
    <source>
        <strain evidence="1">JHB</strain>
    </source>
</reference>